<feature type="compositionally biased region" description="Low complexity" evidence="1">
    <location>
        <begin position="20"/>
        <end position="38"/>
    </location>
</feature>
<sequence>MSKQRQRARAAREQAEEQARGAAARPAGAARVPAEEQA</sequence>
<dbReference type="AlphaFoldDB" id="A0A6J4LGN7"/>
<gene>
    <name evidence="2" type="ORF">AVDCRST_MAG07-1787</name>
</gene>
<feature type="non-terminal residue" evidence="2">
    <location>
        <position position="38"/>
    </location>
</feature>
<feature type="region of interest" description="Disordered" evidence="1">
    <location>
        <begin position="1"/>
        <end position="38"/>
    </location>
</feature>
<accession>A0A6J4LGN7</accession>
<dbReference type="EMBL" id="CADCUB010000094">
    <property type="protein sequence ID" value="CAA9332100.1"/>
    <property type="molecule type" value="Genomic_DNA"/>
</dbReference>
<evidence type="ECO:0000313" key="2">
    <source>
        <dbReference type="EMBL" id="CAA9332100.1"/>
    </source>
</evidence>
<protein>
    <submittedName>
        <fullName evidence="2">Uncharacterized protein</fullName>
    </submittedName>
</protein>
<evidence type="ECO:0000256" key="1">
    <source>
        <dbReference type="SAM" id="MobiDB-lite"/>
    </source>
</evidence>
<organism evidence="2">
    <name type="scientific">uncultured Frankineae bacterium</name>
    <dbReference type="NCBI Taxonomy" id="437475"/>
    <lineage>
        <taxon>Bacteria</taxon>
        <taxon>Bacillati</taxon>
        <taxon>Actinomycetota</taxon>
        <taxon>Actinomycetes</taxon>
        <taxon>Frankiales</taxon>
        <taxon>environmental samples</taxon>
    </lineage>
</organism>
<name>A0A6J4LGN7_9ACTN</name>
<feature type="compositionally biased region" description="Basic and acidic residues" evidence="1">
    <location>
        <begin position="10"/>
        <end position="19"/>
    </location>
</feature>
<reference evidence="2" key="1">
    <citation type="submission" date="2020-02" db="EMBL/GenBank/DDBJ databases">
        <authorList>
            <person name="Meier V. D."/>
        </authorList>
    </citation>
    <scope>NUCLEOTIDE SEQUENCE</scope>
    <source>
        <strain evidence="2">AVDCRST_MAG07</strain>
    </source>
</reference>
<proteinExistence type="predicted"/>